<evidence type="ECO:0000256" key="6">
    <source>
        <dbReference type="ARBA" id="ARBA00022729"/>
    </source>
</evidence>
<comment type="cofactor">
    <cofactor evidence="1">
        <name>Zn(2+)</name>
        <dbReference type="ChEBI" id="CHEBI:29105"/>
    </cofactor>
</comment>
<dbReference type="EMBL" id="JMKJ01000222">
    <property type="protein sequence ID" value="KGG51663.1"/>
    <property type="molecule type" value="Genomic_DNA"/>
</dbReference>
<sequence length="445" mass="49704">MKHLVFLALAIFCLLIDGVSLELYANHDLICIDKQSIEKSRMLALDSVKHLLQSDFVTIHETDVELYAVMDRNLSSFMNAICGDNANITIVLQDYNKVLKNERSEIALKNLEVGLVDLHIPRSFQKAIVETPNCNGPRPTELITRQRIGTDIYRSSILDMSKPYLLSEYTIVTRLQATPKLDTSFGFKGKFFGVTFSLLHAREWLTGATVNYVAAMIIEGLAGNATDPLVDMYTLLKLVEDGQIELLIIPICNPDGYEYSWTQNRLWRKNRSQHGNGVDLNRNFNSKWGVSGDSSNPVSDVYSGPHACSEIETQALEQLFVSKADNIVIAFDFHTFSQLILWPWSYDTSSMHPNEQAHQKVATILSSRGHAYKSMQSAAMYASSGAASDFYAKNNIVSLTVELPPKFAGNSGFSMPIHMIADVGLDWTLKISAWVDAEFGNKPIC</sequence>
<dbReference type="SMART" id="SM00631">
    <property type="entry name" value="Zn_pept"/>
    <property type="match status" value="1"/>
</dbReference>
<dbReference type="Proteomes" id="UP000029725">
    <property type="component" value="Unassembled WGS sequence"/>
</dbReference>
<accession>A0A098VRH6</accession>
<keyword evidence="8" id="KW-0862">Zinc</keyword>
<dbReference type="PANTHER" id="PTHR11705">
    <property type="entry name" value="PROTEASE FAMILY M14 CARBOXYPEPTIDASE A,B"/>
    <property type="match status" value="1"/>
</dbReference>
<evidence type="ECO:0000256" key="3">
    <source>
        <dbReference type="ARBA" id="ARBA00022645"/>
    </source>
</evidence>
<evidence type="ECO:0000256" key="5">
    <source>
        <dbReference type="ARBA" id="ARBA00022723"/>
    </source>
</evidence>
<reference evidence="13 14" key="1">
    <citation type="submission" date="2014-04" db="EMBL/GenBank/DDBJ databases">
        <title>A new species of microsporidia sheds light on the evolution of extreme parasitism.</title>
        <authorList>
            <person name="Haag K.L."/>
            <person name="James T.Y."/>
            <person name="Larsson R."/>
            <person name="Schaer T.M."/>
            <person name="Refardt D."/>
            <person name="Pombert J.-F."/>
            <person name="Ebert D."/>
        </authorList>
    </citation>
    <scope>NUCLEOTIDE SEQUENCE [LARGE SCALE GENOMIC DNA]</scope>
    <source>
        <strain evidence="13 14">UGP3</strain>
        <tissue evidence="13">Spores</tissue>
    </source>
</reference>
<evidence type="ECO:0000259" key="12">
    <source>
        <dbReference type="PROSITE" id="PS52035"/>
    </source>
</evidence>
<comment type="caution">
    <text evidence="13">The sequence shown here is derived from an EMBL/GenBank/DDBJ whole genome shotgun (WGS) entry which is preliminary data.</text>
</comment>
<feature type="domain" description="Peptidase M14" evidence="12">
    <location>
        <begin position="141"/>
        <end position="423"/>
    </location>
</feature>
<dbReference type="GeneID" id="25259469"/>
<evidence type="ECO:0000256" key="1">
    <source>
        <dbReference type="ARBA" id="ARBA00001947"/>
    </source>
</evidence>
<dbReference type="GO" id="GO:0008270">
    <property type="term" value="F:zinc ion binding"/>
    <property type="evidence" value="ECO:0007669"/>
    <property type="project" value="InterPro"/>
</dbReference>
<keyword evidence="4" id="KW-0645">Protease</keyword>
<dbReference type="GO" id="GO:0004181">
    <property type="term" value="F:metallocarboxypeptidase activity"/>
    <property type="evidence" value="ECO:0007669"/>
    <property type="project" value="InterPro"/>
</dbReference>
<keyword evidence="14" id="KW-1185">Reference proteome</keyword>
<keyword evidence="7" id="KW-0378">Hydrolase</keyword>
<dbReference type="AlphaFoldDB" id="A0A098VRH6"/>
<dbReference type="PROSITE" id="PS00133">
    <property type="entry name" value="CARBOXYPEPT_ZN_2"/>
    <property type="match status" value="1"/>
</dbReference>
<dbReference type="HOGENOM" id="CLU_615509_0_0_1"/>
<evidence type="ECO:0000313" key="13">
    <source>
        <dbReference type="EMBL" id="KGG51663.1"/>
    </source>
</evidence>
<evidence type="ECO:0000256" key="11">
    <source>
        <dbReference type="SAM" id="SignalP"/>
    </source>
</evidence>
<dbReference type="InterPro" id="IPR000834">
    <property type="entry name" value="Peptidase_M14"/>
</dbReference>
<dbReference type="RefSeq" id="XP_013238090.1">
    <property type="nucleotide sequence ID" value="XM_013382636.1"/>
</dbReference>
<name>A0A098VRH6_9MICR</name>
<dbReference type="PROSITE" id="PS52035">
    <property type="entry name" value="PEPTIDASE_M14"/>
    <property type="match status" value="1"/>
</dbReference>
<dbReference type="PANTHER" id="PTHR11705:SF143">
    <property type="entry name" value="SLL0236 PROTEIN"/>
    <property type="match status" value="1"/>
</dbReference>
<gene>
    <name evidence="13" type="ORF">DI09_2p400</name>
</gene>
<dbReference type="GO" id="GO:0005615">
    <property type="term" value="C:extracellular space"/>
    <property type="evidence" value="ECO:0007669"/>
    <property type="project" value="TreeGrafter"/>
</dbReference>
<dbReference type="SUPFAM" id="SSF53187">
    <property type="entry name" value="Zn-dependent exopeptidases"/>
    <property type="match status" value="1"/>
</dbReference>
<organism evidence="13 14">
    <name type="scientific">Mitosporidium daphniae</name>
    <dbReference type="NCBI Taxonomy" id="1485682"/>
    <lineage>
        <taxon>Eukaryota</taxon>
        <taxon>Fungi</taxon>
        <taxon>Fungi incertae sedis</taxon>
        <taxon>Microsporidia</taxon>
        <taxon>Mitosporidium</taxon>
    </lineage>
</organism>
<evidence type="ECO:0000256" key="8">
    <source>
        <dbReference type="ARBA" id="ARBA00022833"/>
    </source>
</evidence>
<dbReference type="GO" id="GO:0006508">
    <property type="term" value="P:proteolysis"/>
    <property type="evidence" value="ECO:0007669"/>
    <property type="project" value="UniProtKB-KW"/>
</dbReference>
<keyword evidence="6 11" id="KW-0732">Signal</keyword>
<evidence type="ECO:0000313" key="14">
    <source>
        <dbReference type="Proteomes" id="UP000029725"/>
    </source>
</evidence>
<feature type="signal peptide" evidence="11">
    <location>
        <begin position="1"/>
        <end position="21"/>
    </location>
</feature>
<evidence type="ECO:0000256" key="9">
    <source>
        <dbReference type="ARBA" id="ARBA00023049"/>
    </source>
</evidence>
<proteinExistence type="inferred from homology"/>
<evidence type="ECO:0000256" key="7">
    <source>
        <dbReference type="ARBA" id="ARBA00022801"/>
    </source>
</evidence>
<feature type="chain" id="PRO_5001950606" description="Peptidase M14 domain-containing protein" evidence="11">
    <location>
        <begin position="22"/>
        <end position="445"/>
    </location>
</feature>
<dbReference type="FunFam" id="3.40.630.10:FF:000084">
    <property type="entry name" value="Carboxypeptidase B2"/>
    <property type="match status" value="1"/>
</dbReference>
<feature type="active site" description="Proton donor/acceptor" evidence="10">
    <location>
        <position position="402"/>
    </location>
</feature>
<evidence type="ECO:0000256" key="4">
    <source>
        <dbReference type="ARBA" id="ARBA00022670"/>
    </source>
</evidence>
<keyword evidence="3" id="KW-0121">Carboxypeptidase</keyword>
<dbReference type="Gene3D" id="3.40.630.10">
    <property type="entry name" value="Zn peptidases"/>
    <property type="match status" value="1"/>
</dbReference>
<keyword evidence="9" id="KW-0482">Metalloprotease</keyword>
<evidence type="ECO:0000256" key="2">
    <source>
        <dbReference type="ARBA" id="ARBA00005988"/>
    </source>
</evidence>
<comment type="similarity">
    <text evidence="2 10">Belongs to the peptidase M14 family.</text>
</comment>
<dbReference type="Pfam" id="PF00246">
    <property type="entry name" value="Peptidase_M14"/>
    <property type="match status" value="1"/>
</dbReference>
<evidence type="ECO:0000256" key="10">
    <source>
        <dbReference type="PROSITE-ProRule" id="PRU01379"/>
    </source>
</evidence>
<protein>
    <recommendedName>
        <fullName evidence="12">Peptidase M14 domain-containing protein</fullName>
    </recommendedName>
</protein>
<keyword evidence="5" id="KW-0479">Metal-binding</keyword>
<dbReference type="VEuPathDB" id="MicrosporidiaDB:DI09_2p400"/>
<dbReference type="InterPro" id="IPR057247">
    <property type="entry name" value="CARBOXYPEPT_ZN_2"/>
</dbReference>
<dbReference type="OrthoDB" id="3626597at2759"/>